<organism evidence="2 3">
    <name type="scientific">Algoriphagus alkaliphilus</name>
    <dbReference type="NCBI Taxonomy" id="279824"/>
    <lineage>
        <taxon>Bacteria</taxon>
        <taxon>Pseudomonadati</taxon>
        <taxon>Bacteroidota</taxon>
        <taxon>Cytophagia</taxon>
        <taxon>Cytophagales</taxon>
        <taxon>Cyclobacteriaceae</taxon>
        <taxon>Algoriphagus</taxon>
    </lineage>
</organism>
<dbReference type="RefSeq" id="WP_092727972.1">
    <property type="nucleotide sequence ID" value="NZ_FMXE01000002.1"/>
</dbReference>
<feature type="transmembrane region" description="Helical" evidence="1">
    <location>
        <begin position="154"/>
        <end position="185"/>
    </location>
</feature>
<reference evidence="3" key="1">
    <citation type="submission" date="2016-10" db="EMBL/GenBank/DDBJ databases">
        <authorList>
            <person name="Varghese N."/>
            <person name="Submissions S."/>
        </authorList>
    </citation>
    <scope>NUCLEOTIDE SEQUENCE [LARGE SCALE GENOMIC DNA]</scope>
    <source>
        <strain evidence="3">DSM 22703</strain>
    </source>
</reference>
<evidence type="ECO:0000313" key="2">
    <source>
        <dbReference type="EMBL" id="SDA37548.1"/>
    </source>
</evidence>
<feature type="transmembrane region" description="Helical" evidence="1">
    <location>
        <begin position="284"/>
        <end position="305"/>
    </location>
</feature>
<keyword evidence="1" id="KW-0812">Transmembrane</keyword>
<feature type="transmembrane region" description="Helical" evidence="1">
    <location>
        <begin position="125"/>
        <end position="142"/>
    </location>
</feature>
<accession>A0A1G5UW42</accession>
<proteinExistence type="predicted"/>
<dbReference type="AlphaFoldDB" id="A0A1G5UW42"/>
<gene>
    <name evidence="2" type="ORF">SAMN03080617_00078</name>
</gene>
<protein>
    <submittedName>
        <fullName evidence="2">Putative membrane protein</fullName>
    </submittedName>
</protein>
<dbReference type="Proteomes" id="UP000198756">
    <property type="component" value="Unassembled WGS sequence"/>
</dbReference>
<dbReference type="InterPro" id="IPR007163">
    <property type="entry name" value="VCA0040-like"/>
</dbReference>
<evidence type="ECO:0000313" key="3">
    <source>
        <dbReference type="Proteomes" id="UP000198756"/>
    </source>
</evidence>
<keyword evidence="3" id="KW-1185">Reference proteome</keyword>
<keyword evidence="1" id="KW-1133">Transmembrane helix</keyword>
<dbReference type="OrthoDB" id="9793746at2"/>
<feature type="transmembrane region" description="Helical" evidence="1">
    <location>
        <begin position="100"/>
        <end position="118"/>
    </location>
</feature>
<dbReference type="Pfam" id="PF04018">
    <property type="entry name" value="VCA0040-like"/>
    <property type="match status" value="1"/>
</dbReference>
<feature type="transmembrane region" description="Helical" evidence="1">
    <location>
        <begin position="72"/>
        <end position="94"/>
    </location>
</feature>
<dbReference type="PANTHER" id="PTHR37308">
    <property type="entry name" value="INTEGRAL MEMBRANE PROTEIN"/>
    <property type="match status" value="1"/>
</dbReference>
<dbReference type="STRING" id="279824.SAMN03080617_00078"/>
<dbReference type="EMBL" id="FMXE01000002">
    <property type="protein sequence ID" value="SDA37548.1"/>
    <property type="molecule type" value="Genomic_DNA"/>
</dbReference>
<keyword evidence="1" id="KW-0472">Membrane</keyword>
<evidence type="ECO:0000256" key="1">
    <source>
        <dbReference type="SAM" id="Phobius"/>
    </source>
</evidence>
<feature type="transmembrane region" description="Helical" evidence="1">
    <location>
        <begin position="197"/>
        <end position="222"/>
    </location>
</feature>
<sequence>MTSIKKYILTYFKGMAMGAADIVPGVSGGSIALIAGIYQELLNSINSFTLENGKLLFGGEVKKFYKAVNGSFLLSLLLGILSSIFLLSRLITFLMSNHPIPLWSFFTGLILVSAFMILKEIKRWHMGVILAVVIGTGIAWWVTNLPPTTTPEALWFTFIAGSIAICAMILPGISGSFILLILGQYEGILQAVTERNFLKLFVFASGCIVGILSFSRLVAWLLRKFHSATIGLLSGFMLGSVNELWPWKIVTAWRTSSNGDEKPFLTDNILPGSYLEQVGEQPQILAAVLAFVFGIGLVLFIEWLATKLLKS</sequence>
<name>A0A1G5UW42_9BACT</name>
<dbReference type="PANTHER" id="PTHR37308:SF1">
    <property type="entry name" value="POLYPRENYL-PHOSPHATE TRANSPORTER"/>
    <property type="match status" value="1"/>
</dbReference>